<reference evidence="2" key="1">
    <citation type="submission" date="2021-01" db="EMBL/GenBank/DDBJ databases">
        <authorList>
            <consortium name="Genoscope - CEA"/>
            <person name="William W."/>
        </authorList>
    </citation>
    <scope>NUCLEOTIDE SEQUENCE</scope>
</reference>
<gene>
    <name evidence="2" type="ORF">POCTA_138.1.T0930168</name>
</gene>
<evidence type="ECO:0000256" key="1">
    <source>
        <dbReference type="SAM" id="Phobius"/>
    </source>
</evidence>
<organism evidence="2 3">
    <name type="scientific">Paramecium octaurelia</name>
    <dbReference type="NCBI Taxonomy" id="43137"/>
    <lineage>
        <taxon>Eukaryota</taxon>
        <taxon>Sar</taxon>
        <taxon>Alveolata</taxon>
        <taxon>Ciliophora</taxon>
        <taxon>Intramacronucleata</taxon>
        <taxon>Oligohymenophorea</taxon>
        <taxon>Peniculida</taxon>
        <taxon>Parameciidae</taxon>
        <taxon>Paramecium</taxon>
    </lineage>
</organism>
<evidence type="ECO:0008006" key="4">
    <source>
        <dbReference type="Google" id="ProtNLM"/>
    </source>
</evidence>
<comment type="caution">
    <text evidence="2">The sequence shown here is derived from an EMBL/GenBank/DDBJ whole genome shotgun (WGS) entry which is preliminary data.</text>
</comment>
<dbReference type="OrthoDB" id="10377591at2759"/>
<keyword evidence="1" id="KW-0812">Transmembrane</keyword>
<accession>A0A8S1WFF4</accession>
<keyword evidence="3" id="KW-1185">Reference proteome</keyword>
<sequence length="202" mass="23803">MYNYSLTRKQIQRLEEKYYVLLPDNSKISNSKVQDVIETQTNDPQLDQQTNSDYCDVKNSFNACQSFFLERFKFAMIGIIAIFFLRVVNVLYKYDKSKFDIFSLVALISSYSFLIISIKSLQVREDRQEQVIKMHNITSLIALIFIIFCNICTFLSTNQDSQKILVLSCFLATDVLIHNWAYLEQRYSKRLIKLLMKIKTHL</sequence>
<keyword evidence="1" id="KW-1133">Transmembrane helix</keyword>
<evidence type="ECO:0000313" key="3">
    <source>
        <dbReference type="Proteomes" id="UP000683925"/>
    </source>
</evidence>
<evidence type="ECO:0000313" key="2">
    <source>
        <dbReference type="EMBL" id="CAD8188818.1"/>
    </source>
</evidence>
<name>A0A8S1WFF4_PAROT</name>
<proteinExistence type="predicted"/>
<feature type="transmembrane region" description="Helical" evidence="1">
    <location>
        <begin position="164"/>
        <end position="183"/>
    </location>
</feature>
<protein>
    <recommendedName>
        <fullName evidence="4">Transmembrane protein</fullName>
    </recommendedName>
</protein>
<dbReference type="EMBL" id="CAJJDP010000092">
    <property type="protein sequence ID" value="CAD8188818.1"/>
    <property type="molecule type" value="Genomic_DNA"/>
</dbReference>
<feature type="transmembrane region" description="Helical" evidence="1">
    <location>
        <begin position="98"/>
        <end position="116"/>
    </location>
</feature>
<feature type="transmembrane region" description="Helical" evidence="1">
    <location>
        <begin position="74"/>
        <end position="92"/>
    </location>
</feature>
<feature type="transmembrane region" description="Helical" evidence="1">
    <location>
        <begin position="137"/>
        <end position="158"/>
    </location>
</feature>
<dbReference type="AlphaFoldDB" id="A0A8S1WFF4"/>
<dbReference type="Proteomes" id="UP000683925">
    <property type="component" value="Unassembled WGS sequence"/>
</dbReference>
<keyword evidence="1" id="KW-0472">Membrane</keyword>